<keyword evidence="3" id="KW-0472">Membrane</keyword>
<gene>
    <name evidence="4" type="ORF">DN745_06325</name>
</gene>
<feature type="transmembrane region" description="Helical" evidence="3">
    <location>
        <begin position="37"/>
        <end position="59"/>
    </location>
</feature>
<organism evidence="4 5">
    <name type="scientific">Bradymonas sediminis</name>
    <dbReference type="NCBI Taxonomy" id="1548548"/>
    <lineage>
        <taxon>Bacteria</taxon>
        <taxon>Deltaproteobacteria</taxon>
        <taxon>Bradymonadales</taxon>
        <taxon>Bradymonadaceae</taxon>
        <taxon>Bradymonas</taxon>
    </lineage>
</organism>
<accession>A0A2Z4FIX6</accession>
<keyword evidence="1" id="KW-0175">Coiled coil</keyword>
<proteinExistence type="predicted"/>
<dbReference type="OrthoDB" id="5488012at2"/>
<feature type="transmembrane region" description="Helical" evidence="3">
    <location>
        <begin position="65"/>
        <end position="85"/>
    </location>
</feature>
<feature type="compositionally biased region" description="Basic and acidic residues" evidence="2">
    <location>
        <begin position="489"/>
        <end position="529"/>
    </location>
</feature>
<sequence length="676" mass="76054">MDSQTPQPEAAAQRRQILALVKRVERRVRFQRALERGTAGGVVYLMLMAVVVTLYTTLWMSWDTLVILALALAALPIGMALWGWFSNIDRVALAQRIDRANDLHDRLSTALSLLEAGKDDAFVRAQIRDALAHQDKVDTAIAAPFRRPTDLVPFGIFLVALILLSFFRPPSHTHPLPEPLIIKHDRVLSASTLAIERDRLEQMKKALSDVEDPRVQALLDEMESLLDDVENQEISEKEFLERIDQIEEKYFNTLEDETTEEIADKLKKAAEELEKEASEELKKHEELQEAIDAFKEKDLSKASDALNKLAEKLKDKDISKEDAERLAKLMESFADKIDLEDPALKALAEKHRDLIDSLSKKLDMKGNLSADEKNQLDRAKEKLDDIEKRQKKNQERPANRQLKQIRRNTKDMAKKLKEEGEKGQNTGEKGEKGEQKDPNAKQEGQKDKQGEQSKKGEQGKKGEEKGNDGKEGKDSQDSQKDGQSSPREQAGKMAEDAAEALKKGGEQQKSRELREQAKKQLDQMKETMRRSSPQESDQDGEESEAMRKFLERAKGEQDGEGKEAGANKNKPMDKPGGGDAQEANGAGEGEGNKELGEATKMDSQGKDTKLEGADGDGPTKSEIISAASEEGFATTEYKDVYVDYESVVEEVMDREEVPAGYRYYIKRYFELIKPRD</sequence>
<feature type="compositionally biased region" description="Basic and acidic residues" evidence="2">
    <location>
        <begin position="408"/>
        <end position="480"/>
    </location>
</feature>
<evidence type="ECO:0000256" key="2">
    <source>
        <dbReference type="SAM" id="MobiDB-lite"/>
    </source>
</evidence>
<dbReference type="Proteomes" id="UP000249799">
    <property type="component" value="Chromosome"/>
</dbReference>
<keyword evidence="3" id="KW-0812">Transmembrane</keyword>
<evidence type="ECO:0000313" key="4">
    <source>
        <dbReference type="EMBL" id="AWV88977.1"/>
    </source>
</evidence>
<dbReference type="KEGG" id="bsed:DN745_06325"/>
<keyword evidence="3" id="KW-1133">Transmembrane helix</keyword>
<feature type="compositionally biased region" description="Basic and acidic residues" evidence="2">
    <location>
        <begin position="359"/>
        <end position="398"/>
    </location>
</feature>
<dbReference type="EMBL" id="CP030032">
    <property type="protein sequence ID" value="AWV88977.1"/>
    <property type="molecule type" value="Genomic_DNA"/>
</dbReference>
<dbReference type="PANTHER" id="PTHR18937">
    <property type="entry name" value="STRUCTURAL MAINTENANCE OF CHROMOSOMES SMC FAMILY MEMBER"/>
    <property type="match status" value="1"/>
</dbReference>
<feature type="compositionally biased region" description="Basic and acidic residues" evidence="2">
    <location>
        <begin position="544"/>
        <end position="573"/>
    </location>
</feature>
<dbReference type="AlphaFoldDB" id="A0A2Z4FIX6"/>
<dbReference type="RefSeq" id="WP_111333096.1">
    <property type="nucleotide sequence ID" value="NZ_CP030032.1"/>
</dbReference>
<feature type="region of interest" description="Disordered" evidence="2">
    <location>
        <begin position="359"/>
        <end position="630"/>
    </location>
</feature>
<keyword evidence="5" id="KW-1185">Reference proteome</keyword>
<feature type="compositionally biased region" description="Basic and acidic residues" evidence="2">
    <location>
        <begin position="590"/>
        <end position="612"/>
    </location>
</feature>
<feature type="transmembrane region" description="Helical" evidence="3">
    <location>
        <begin position="151"/>
        <end position="167"/>
    </location>
</feature>
<feature type="coiled-coil region" evidence="1">
    <location>
        <begin position="215"/>
        <end position="326"/>
    </location>
</feature>
<reference evidence="4 5" key="1">
    <citation type="submission" date="2018-06" db="EMBL/GenBank/DDBJ databases">
        <title>Lujinxingia sediminis gen. nov. sp. nov., a new facultative anaerobic member of the class Deltaproteobacteria, and proposal of Lujinxingaceae fam. nov.</title>
        <authorList>
            <person name="Guo L.-Y."/>
            <person name="Li C.-M."/>
            <person name="Wang S."/>
            <person name="Du Z.-J."/>
        </authorList>
    </citation>
    <scope>NUCLEOTIDE SEQUENCE [LARGE SCALE GENOMIC DNA]</scope>
    <source>
        <strain evidence="4 5">FA350</strain>
    </source>
</reference>
<evidence type="ECO:0000256" key="1">
    <source>
        <dbReference type="SAM" id="Coils"/>
    </source>
</evidence>
<protein>
    <submittedName>
        <fullName evidence="4">Uncharacterized protein</fullName>
    </submittedName>
</protein>
<evidence type="ECO:0000256" key="3">
    <source>
        <dbReference type="SAM" id="Phobius"/>
    </source>
</evidence>
<evidence type="ECO:0000313" key="5">
    <source>
        <dbReference type="Proteomes" id="UP000249799"/>
    </source>
</evidence>
<name>A0A2Z4FIX6_9DELT</name>